<keyword evidence="3" id="KW-1185">Reference proteome</keyword>
<dbReference type="EMBL" id="CP006272">
    <property type="protein sequence ID" value="AGZ44598.1"/>
    <property type="molecule type" value="Genomic_DNA"/>
</dbReference>
<organism evidence="2 3">
    <name type="scientific">Actinoplanes friuliensis DSM 7358</name>
    <dbReference type="NCBI Taxonomy" id="1246995"/>
    <lineage>
        <taxon>Bacteria</taxon>
        <taxon>Bacillati</taxon>
        <taxon>Actinomycetota</taxon>
        <taxon>Actinomycetes</taxon>
        <taxon>Micromonosporales</taxon>
        <taxon>Micromonosporaceae</taxon>
        <taxon>Actinoplanes</taxon>
    </lineage>
</organism>
<accession>U5W5Z8</accession>
<reference evidence="2 3" key="1">
    <citation type="journal article" date="2014" name="J. Biotechnol.">
        <title>Complete genome sequence of the actinobacterium Actinoplanes friuliensis HAG 010964, producer of the lipopeptide antibiotic friulimycin.</title>
        <authorList>
            <person name="Ruckert C."/>
            <person name="Szczepanowski R."/>
            <person name="Albersmeier A."/>
            <person name="Goesmann A."/>
            <person name="Fischer N."/>
            <person name="Steinkamper A."/>
            <person name="Puhler A."/>
            <person name="Biener R."/>
            <person name="Schwartz D."/>
            <person name="Kalinowski J."/>
        </authorList>
    </citation>
    <scope>NUCLEOTIDE SEQUENCE [LARGE SCALE GENOMIC DNA]</scope>
    <source>
        <strain evidence="2 3">DSM 7358</strain>
    </source>
</reference>
<feature type="region of interest" description="Disordered" evidence="1">
    <location>
        <begin position="45"/>
        <end position="137"/>
    </location>
</feature>
<gene>
    <name evidence="2" type="ORF">AFR_31690</name>
</gene>
<sequence length="137" mass="14434">MTLWPTAGLPRSQATQPEAEWGERGVAELANVADDVQRAAALSLQGFTGGSADDMVTADSINPEETRPEAEQGASAGREPSARRSPTGRAAEAGRAWAGRAGILATQCGVGRAKDERVGARPREATRARRPRPTEDQ</sequence>
<protein>
    <submittedName>
        <fullName evidence="2">RNA polymerase sigma factor rpoD</fullName>
    </submittedName>
</protein>
<feature type="region of interest" description="Disordered" evidence="1">
    <location>
        <begin position="1"/>
        <end position="20"/>
    </location>
</feature>
<dbReference type="KEGG" id="afs:AFR_31690"/>
<dbReference type="HOGENOM" id="CLU_1860910_0_0_11"/>
<proteinExistence type="predicted"/>
<evidence type="ECO:0000313" key="3">
    <source>
        <dbReference type="Proteomes" id="UP000017746"/>
    </source>
</evidence>
<dbReference type="eggNOG" id="COG1191">
    <property type="taxonomic scope" value="Bacteria"/>
</dbReference>
<feature type="compositionally biased region" description="Low complexity" evidence="1">
    <location>
        <begin position="88"/>
        <end position="102"/>
    </location>
</feature>
<feature type="compositionally biased region" description="Basic and acidic residues" evidence="1">
    <location>
        <begin position="112"/>
        <end position="137"/>
    </location>
</feature>
<name>U5W5Z8_9ACTN</name>
<evidence type="ECO:0000313" key="2">
    <source>
        <dbReference type="EMBL" id="AGZ44598.1"/>
    </source>
</evidence>
<dbReference type="AlphaFoldDB" id="U5W5Z8"/>
<evidence type="ECO:0000256" key="1">
    <source>
        <dbReference type="SAM" id="MobiDB-lite"/>
    </source>
</evidence>
<dbReference type="Proteomes" id="UP000017746">
    <property type="component" value="Chromosome"/>
</dbReference>